<dbReference type="PROSITE" id="PS50977">
    <property type="entry name" value="HTH_TETR_2"/>
    <property type="match status" value="1"/>
</dbReference>
<dbReference type="InterPro" id="IPR050624">
    <property type="entry name" value="HTH-type_Tx_Regulator"/>
</dbReference>
<evidence type="ECO:0000259" key="3">
    <source>
        <dbReference type="PROSITE" id="PS50977"/>
    </source>
</evidence>
<keyword evidence="5" id="KW-1185">Reference proteome</keyword>
<dbReference type="RefSeq" id="WP_055464328.1">
    <property type="nucleotide sequence ID" value="NZ_CYHG01000014.1"/>
</dbReference>
<dbReference type="STRING" id="1137284.GCA_001418205_03306"/>
<name>A0A0K6ISB2_9GAMM</name>
<dbReference type="Gene3D" id="1.10.357.10">
    <property type="entry name" value="Tetracycline Repressor, domain 2"/>
    <property type="match status" value="1"/>
</dbReference>
<dbReference type="PANTHER" id="PTHR43479:SF11">
    <property type="entry name" value="ACREF_ENVCD OPERON REPRESSOR-RELATED"/>
    <property type="match status" value="1"/>
</dbReference>
<dbReference type="Proteomes" id="UP000182769">
    <property type="component" value="Unassembled WGS sequence"/>
</dbReference>
<dbReference type="GO" id="GO:0003677">
    <property type="term" value="F:DNA binding"/>
    <property type="evidence" value="ECO:0007669"/>
    <property type="project" value="UniProtKB-UniRule"/>
</dbReference>
<dbReference type="OrthoDB" id="9809772at2"/>
<gene>
    <name evidence="4" type="ORF">Ga0061065_11435</name>
</gene>
<evidence type="ECO:0000256" key="1">
    <source>
        <dbReference type="ARBA" id="ARBA00023125"/>
    </source>
</evidence>
<feature type="DNA-binding region" description="H-T-H motif" evidence="2">
    <location>
        <begin position="31"/>
        <end position="50"/>
    </location>
</feature>
<dbReference type="PANTHER" id="PTHR43479">
    <property type="entry name" value="ACREF/ENVCD OPERON REPRESSOR-RELATED"/>
    <property type="match status" value="1"/>
</dbReference>
<dbReference type="Pfam" id="PF00440">
    <property type="entry name" value="TetR_N"/>
    <property type="match status" value="1"/>
</dbReference>
<protein>
    <submittedName>
        <fullName evidence="4">Transcriptional regulator, TetR family</fullName>
    </submittedName>
</protein>
<sequence>MVTPPKRVLTQDRLRSAVQNLLLETDWTEITVQDVSVSAGVSIGTFYNYYDSKDEALADVRTCLSALIQKDLNSLLLTQSRVECRISLLLKYFVNILNAKPTWANYFYRAENFSERMDGGLMALLEPLVLEEMLSNKGRVHNAKITASFIENGFFPLLKQYHANGMALPDGEASQIVLLALSSMGLSGDQLEQASSLVCPVTPLAALPQSIFELEKAQAGHV</sequence>
<dbReference type="InterPro" id="IPR009057">
    <property type="entry name" value="Homeodomain-like_sf"/>
</dbReference>
<reference evidence="5" key="1">
    <citation type="submission" date="2015-08" db="EMBL/GenBank/DDBJ databases">
        <authorList>
            <person name="Varghese N."/>
        </authorList>
    </citation>
    <scope>NUCLEOTIDE SEQUENCE [LARGE SCALE GENOMIC DNA]</scope>
    <source>
        <strain evidence="5">JCM 18476</strain>
    </source>
</reference>
<dbReference type="EMBL" id="CYHG01000014">
    <property type="protein sequence ID" value="CUB05988.1"/>
    <property type="molecule type" value="Genomic_DNA"/>
</dbReference>
<evidence type="ECO:0000313" key="5">
    <source>
        <dbReference type="Proteomes" id="UP000182769"/>
    </source>
</evidence>
<feature type="domain" description="HTH tetR-type" evidence="3">
    <location>
        <begin position="8"/>
        <end position="68"/>
    </location>
</feature>
<evidence type="ECO:0000313" key="4">
    <source>
        <dbReference type="EMBL" id="CUB05988.1"/>
    </source>
</evidence>
<organism evidence="4 5">
    <name type="scientific">Marinomonas fungiae</name>
    <dbReference type="NCBI Taxonomy" id="1137284"/>
    <lineage>
        <taxon>Bacteria</taxon>
        <taxon>Pseudomonadati</taxon>
        <taxon>Pseudomonadota</taxon>
        <taxon>Gammaproteobacteria</taxon>
        <taxon>Oceanospirillales</taxon>
        <taxon>Oceanospirillaceae</taxon>
        <taxon>Marinomonas</taxon>
    </lineage>
</organism>
<dbReference type="SUPFAM" id="SSF46689">
    <property type="entry name" value="Homeodomain-like"/>
    <property type="match status" value="1"/>
</dbReference>
<keyword evidence="1 2" id="KW-0238">DNA-binding</keyword>
<dbReference type="InterPro" id="IPR001647">
    <property type="entry name" value="HTH_TetR"/>
</dbReference>
<evidence type="ECO:0000256" key="2">
    <source>
        <dbReference type="PROSITE-ProRule" id="PRU00335"/>
    </source>
</evidence>
<dbReference type="AlphaFoldDB" id="A0A0K6ISB2"/>
<accession>A0A0K6ISB2</accession>
<proteinExistence type="predicted"/>